<evidence type="ECO:0000313" key="18">
    <source>
        <dbReference type="EMBL" id="AYN19976.1"/>
    </source>
</evidence>
<dbReference type="GO" id="GO:0000725">
    <property type="term" value="P:recombinational repair"/>
    <property type="evidence" value="ECO:0007669"/>
    <property type="project" value="TreeGrafter"/>
</dbReference>
<dbReference type="GO" id="GO:0005829">
    <property type="term" value="C:cytosol"/>
    <property type="evidence" value="ECO:0007669"/>
    <property type="project" value="TreeGrafter"/>
</dbReference>
<evidence type="ECO:0000313" key="19">
    <source>
        <dbReference type="Proteomes" id="UP000268070"/>
    </source>
</evidence>
<dbReference type="Pfam" id="PF12705">
    <property type="entry name" value="PDDEXK_1"/>
    <property type="match status" value="1"/>
</dbReference>
<evidence type="ECO:0000256" key="10">
    <source>
        <dbReference type="ARBA" id="ARBA00023235"/>
    </source>
</evidence>
<dbReference type="PROSITE" id="PS51217">
    <property type="entry name" value="UVRD_HELICASE_CTER"/>
    <property type="match status" value="1"/>
</dbReference>
<dbReference type="RefSeq" id="WP_121738240.1">
    <property type="nucleotide sequence ID" value="NZ_CP032153.1"/>
</dbReference>
<dbReference type="InterPro" id="IPR027417">
    <property type="entry name" value="P-loop_NTPase"/>
</dbReference>
<evidence type="ECO:0000256" key="3">
    <source>
        <dbReference type="ARBA" id="ARBA00022763"/>
    </source>
</evidence>
<dbReference type="GO" id="GO:0033202">
    <property type="term" value="C:DNA helicase complex"/>
    <property type="evidence" value="ECO:0007669"/>
    <property type="project" value="TreeGrafter"/>
</dbReference>
<gene>
    <name evidence="18" type="ORF">D3M96_05130</name>
</gene>
<dbReference type="Gene3D" id="1.10.486.10">
    <property type="entry name" value="PCRA, domain 4"/>
    <property type="match status" value="1"/>
</dbReference>
<dbReference type="InterPro" id="IPR038726">
    <property type="entry name" value="PDDEXK_AddAB-type"/>
</dbReference>
<keyword evidence="9" id="KW-0234">DNA repair</keyword>
<dbReference type="InterPro" id="IPR011604">
    <property type="entry name" value="PDDEXK-like_dom_sf"/>
</dbReference>
<evidence type="ECO:0000256" key="1">
    <source>
        <dbReference type="ARBA" id="ARBA00022722"/>
    </source>
</evidence>
<dbReference type="EC" id="5.6.2.4" evidence="12"/>
<feature type="domain" description="UvrD-like helicase ATP-binding" evidence="16">
    <location>
        <begin position="4"/>
        <end position="476"/>
    </location>
</feature>
<evidence type="ECO:0000256" key="12">
    <source>
        <dbReference type="ARBA" id="ARBA00034808"/>
    </source>
</evidence>
<keyword evidence="8" id="KW-0238">DNA-binding</keyword>
<feature type="domain" description="UvrD-like helicase C-terminal" evidence="17">
    <location>
        <begin position="505"/>
        <end position="808"/>
    </location>
</feature>
<comment type="catalytic activity">
    <reaction evidence="14">
        <text>ATP + H2O = ADP + phosphate + H(+)</text>
        <dbReference type="Rhea" id="RHEA:13065"/>
        <dbReference type="ChEBI" id="CHEBI:15377"/>
        <dbReference type="ChEBI" id="CHEBI:15378"/>
        <dbReference type="ChEBI" id="CHEBI:30616"/>
        <dbReference type="ChEBI" id="CHEBI:43474"/>
        <dbReference type="ChEBI" id="CHEBI:456216"/>
        <dbReference type="EC" id="5.6.2.4"/>
    </reaction>
</comment>
<evidence type="ECO:0000256" key="6">
    <source>
        <dbReference type="ARBA" id="ARBA00022839"/>
    </source>
</evidence>
<dbReference type="InterPro" id="IPR014017">
    <property type="entry name" value="DNA_helicase_UvrD-like_C"/>
</dbReference>
<sequence>MLTVPSDSPARARALDPESSFLVQAPAGSGKTELLTDRILALLARVQRPEEIVAITFTRKAAAEMHARVLEKLAAANQERPAESYRVRSWELARAAMQRNQEQQWDLLAYPARLSIRTIDSLCAHLVRAMPWITGLGGVPAITDKAQEHYEAAAWATLEMAESIPSVARFLEHMDVNLLQAQALLAGMLASRDQWLPAVGQGGDVALLQDSLREVVEQQLQQLSDALPPGWARTLAPLACFAASNLESGDVLALADWQGDNLAPVMDDLPRWRGLAALLLTDKGDLRKSLTVRNGFPPKTVQKEILTEWLSNCLGAEPWIARLASARLLPEQYSAQQQEVLSNLIQVLWLAAAQLKLRFAEKAEVDFTEIAQRALQALGDTDEPGELLLRMDRSIRHLLVDEFQDTSQSQVQLLERLTSGWEPGDGRSLFLVGDPMQSIYRFRKAEVGLFLQVWQARRLGEVELEPLNLSNNFRSHPRLVEWVNKVGAQLFPARPDPDLGMVTYEHSTAFKPDIPEWAVQFHPSWHFRVARGEDAVPSQQAAQERAVQEAVQCAAKALERYQDSEHPVAILVRARSHLQGLVRKLGEQGIPCRAVELEPLQQRPVVADLVQLVRALAHPADRLAWLSVLRSPLIGLRLESLHRLCALHPTQTLAELTTSLRANLAADGEVKRGKMTMAPQAPPYGGGEAPAARLEFSTHNQDFEDWEANERARLLFACQILLDKGNRSGVMPFAAWVQECWTRLGGPQVYPSLADQADAEQVLRLLEELCPYGPPDQQQLQARVESLYATPQGTGKAVEVMTIHKSKGLEFETVILFGLHKQSAADSEPLIRLEHSAERLILGPISHKGSEQRDPVSQFLAARERIRAEQESHRLLYVALTRARQELHLFAELSITQDKGLREPDGRSLLSRVWPVLDQPQAPVWQAEQGGQQEEAGQGSAALLQRVVSLPAAPPEQLQTASSQYQSWQWSLDTTHEKAIGTVAHDWLEKLGREGLEQWPVERLQQGRVVMRRQLLRAGVPAAYLDEAAQSLFEAIAATVQTERGRWLLGVSRAYREWSLLDVSGRVSIIDLAISQEDHWLVVDYKTGRPAEHESQDDFAARMLERYAPQLQRYCEQVQALDGRPARAALYFPRADLWLPY</sequence>
<keyword evidence="6" id="KW-0269">Exonuclease</keyword>
<dbReference type="InterPro" id="IPR014016">
    <property type="entry name" value="UvrD-like_ATP-bd"/>
</dbReference>
<keyword evidence="7 15" id="KW-0067">ATP-binding</keyword>
<reference evidence="18 19" key="1">
    <citation type="submission" date="2018-09" db="EMBL/GenBank/DDBJ databases">
        <title>Complete genome sequence of the hydrocarbonoclastic bacterium Alcaligenes aquatilis QD168, isolated from a crude-oil polluted marine sediment of Central Chile.</title>
        <authorList>
            <person name="Duran R.E."/>
            <person name="Barra B."/>
            <person name="Salva-Serra F."/>
            <person name="Mendez V."/>
            <person name="Moore E.R.B."/>
            <person name="Seeger M."/>
        </authorList>
    </citation>
    <scope>NUCLEOTIDE SEQUENCE [LARGE SCALE GENOMIC DNA]</scope>
    <source>
        <strain evidence="18 19">QD168</strain>
    </source>
</reference>
<evidence type="ECO:0000256" key="15">
    <source>
        <dbReference type="PROSITE-ProRule" id="PRU00560"/>
    </source>
</evidence>
<dbReference type="EMBL" id="CP032153">
    <property type="protein sequence ID" value="AYN19976.1"/>
    <property type="molecule type" value="Genomic_DNA"/>
</dbReference>
<dbReference type="Pfam" id="PF00580">
    <property type="entry name" value="UvrD-helicase"/>
    <property type="match status" value="1"/>
</dbReference>
<dbReference type="PROSITE" id="PS51198">
    <property type="entry name" value="UVRD_HELICASE_ATP_BIND"/>
    <property type="match status" value="1"/>
</dbReference>
<feature type="binding site" evidence="15">
    <location>
        <begin position="25"/>
        <end position="32"/>
    </location>
    <ligand>
        <name>ATP</name>
        <dbReference type="ChEBI" id="CHEBI:30616"/>
    </ligand>
</feature>
<dbReference type="Gene3D" id="3.90.320.10">
    <property type="match status" value="1"/>
</dbReference>
<dbReference type="KEGG" id="aaqu:D3M96_05130"/>
<accession>A0A3G2HS68</accession>
<dbReference type="InterPro" id="IPR000212">
    <property type="entry name" value="DNA_helicase_UvrD/REP"/>
</dbReference>
<protein>
    <recommendedName>
        <fullName evidence="12">DNA 3'-5' helicase</fullName>
        <ecNumber evidence="12">5.6.2.4</ecNumber>
    </recommendedName>
    <alternativeName>
        <fullName evidence="13">DNA 3'-5' helicase II</fullName>
    </alternativeName>
</protein>
<evidence type="ECO:0000256" key="7">
    <source>
        <dbReference type="ARBA" id="ARBA00022840"/>
    </source>
</evidence>
<keyword evidence="2 15" id="KW-0547">Nucleotide-binding</keyword>
<organism evidence="18 19">
    <name type="scientific">Alcaligenes aquatilis</name>
    <dbReference type="NCBI Taxonomy" id="323284"/>
    <lineage>
        <taxon>Bacteria</taxon>
        <taxon>Pseudomonadati</taxon>
        <taxon>Pseudomonadota</taxon>
        <taxon>Betaproteobacteria</taxon>
        <taxon>Burkholderiales</taxon>
        <taxon>Alcaligenaceae</taxon>
        <taxon>Alcaligenes</taxon>
    </lineage>
</organism>
<evidence type="ECO:0000256" key="4">
    <source>
        <dbReference type="ARBA" id="ARBA00022801"/>
    </source>
</evidence>
<keyword evidence="3" id="KW-0227">DNA damage</keyword>
<evidence type="ECO:0000256" key="9">
    <source>
        <dbReference type="ARBA" id="ARBA00023204"/>
    </source>
</evidence>
<evidence type="ECO:0000256" key="2">
    <source>
        <dbReference type="ARBA" id="ARBA00022741"/>
    </source>
</evidence>
<dbReference type="SUPFAM" id="SSF52980">
    <property type="entry name" value="Restriction endonuclease-like"/>
    <property type="match status" value="1"/>
</dbReference>
<keyword evidence="1" id="KW-0540">Nuclease</keyword>
<evidence type="ECO:0000256" key="8">
    <source>
        <dbReference type="ARBA" id="ARBA00023125"/>
    </source>
</evidence>
<dbReference type="GO" id="GO:0043138">
    <property type="term" value="F:3'-5' DNA helicase activity"/>
    <property type="evidence" value="ECO:0007669"/>
    <property type="project" value="UniProtKB-EC"/>
</dbReference>
<dbReference type="Pfam" id="PF13361">
    <property type="entry name" value="UvrD_C"/>
    <property type="match status" value="2"/>
</dbReference>
<evidence type="ECO:0000259" key="17">
    <source>
        <dbReference type="PROSITE" id="PS51217"/>
    </source>
</evidence>
<dbReference type="GO" id="GO:0004527">
    <property type="term" value="F:exonuclease activity"/>
    <property type="evidence" value="ECO:0007669"/>
    <property type="project" value="UniProtKB-KW"/>
</dbReference>
<proteinExistence type="predicted"/>
<keyword evidence="5 15" id="KW-0347">Helicase</keyword>
<evidence type="ECO:0000256" key="13">
    <source>
        <dbReference type="ARBA" id="ARBA00034923"/>
    </source>
</evidence>
<dbReference type="PANTHER" id="PTHR11070">
    <property type="entry name" value="UVRD / RECB / PCRA DNA HELICASE FAMILY MEMBER"/>
    <property type="match status" value="1"/>
</dbReference>
<evidence type="ECO:0000256" key="11">
    <source>
        <dbReference type="ARBA" id="ARBA00034617"/>
    </source>
</evidence>
<dbReference type="OrthoDB" id="5905204at2"/>
<dbReference type="GO" id="GO:0003677">
    <property type="term" value="F:DNA binding"/>
    <property type="evidence" value="ECO:0007669"/>
    <property type="project" value="UniProtKB-KW"/>
</dbReference>
<name>A0A3G2HS68_9BURK</name>
<dbReference type="InterPro" id="IPR011335">
    <property type="entry name" value="Restrct_endonuc-II-like"/>
</dbReference>
<comment type="catalytic activity">
    <reaction evidence="11">
        <text>Couples ATP hydrolysis with the unwinding of duplex DNA by translocating in the 3'-5' direction.</text>
        <dbReference type="EC" id="5.6.2.4"/>
    </reaction>
</comment>
<evidence type="ECO:0000256" key="5">
    <source>
        <dbReference type="ARBA" id="ARBA00022806"/>
    </source>
</evidence>
<keyword evidence="10" id="KW-0413">Isomerase</keyword>
<dbReference type="Proteomes" id="UP000268070">
    <property type="component" value="Chromosome"/>
</dbReference>
<dbReference type="AlphaFoldDB" id="A0A3G2HS68"/>
<dbReference type="GO" id="GO:0005524">
    <property type="term" value="F:ATP binding"/>
    <property type="evidence" value="ECO:0007669"/>
    <property type="project" value="UniProtKB-UniRule"/>
</dbReference>
<dbReference type="Gene3D" id="3.40.50.300">
    <property type="entry name" value="P-loop containing nucleotide triphosphate hydrolases"/>
    <property type="match status" value="4"/>
</dbReference>
<dbReference type="PANTHER" id="PTHR11070:SF2">
    <property type="entry name" value="ATP-DEPENDENT DNA HELICASE SRS2"/>
    <property type="match status" value="1"/>
</dbReference>
<evidence type="ECO:0000256" key="14">
    <source>
        <dbReference type="ARBA" id="ARBA00048988"/>
    </source>
</evidence>
<keyword evidence="4 15" id="KW-0378">Hydrolase</keyword>
<dbReference type="SUPFAM" id="SSF52540">
    <property type="entry name" value="P-loop containing nucleoside triphosphate hydrolases"/>
    <property type="match status" value="1"/>
</dbReference>
<evidence type="ECO:0000259" key="16">
    <source>
        <dbReference type="PROSITE" id="PS51198"/>
    </source>
</evidence>